<dbReference type="STRING" id="135826.KP77_10310"/>
<evidence type="ECO:0000313" key="3">
    <source>
        <dbReference type="Proteomes" id="UP000031950"/>
    </source>
</evidence>
<feature type="domain" description="Phosphoribulokinase/uridine kinase" evidence="1">
    <location>
        <begin position="61"/>
        <end position="242"/>
    </location>
</feature>
<keyword evidence="3" id="KW-1185">Reference proteome</keyword>
<reference evidence="2 3" key="1">
    <citation type="submission" date="2015-01" db="EMBL/GenBank/DDBJ databases">
        <title>Genome sequence of Jeotgalibacillus alimentarius.</title>
        <authorList>
            <person name="Goh K.M."/>
            <person name="Chan K.-G."/>
            <person name="Yaakop A.S."/>
            <person name="Ee R."/>
            <person name="Gan H.M."/>
            <person name="Chan C.S."/>
        </authorList>
    </citation>
    <scope>NUCLEOTIDE SEQUENCE [LARGE SCALE GENOMIC DNA]</scope>
    <source>
        <strain evidence="2 3">YKJ-13</strain>
    </source>
</reference>
<evidence type="ECO:0000313" key="2">
    <source>
        <dbReference type="EMBL" id="KIL51519.1"/>
    </source>
</evidence>
<organism evidence="2 3">
    <name type="scientific">Jeotgalibacillus alimentarius</name>
    <dbReference type="NCBI Taxonomy" id="135826"/>
    <lineage>
        <taxon>Bacteria</taxon>
        <taxon>Bacillati</taxon>
        <taxon>Bacillota</taxon>
        <taxon>Bacilli</taxon>
        <taxon>Bacillales</taxon>
        <taxon>Caryophanaceae</taxon>
        <taxon>Jeotgalibacillus</taxon>
    </lineage>
</organism>
<proteinExistence type="predicted"/>
<dbReference type="GO" id="GO:0016301">
    <property type="term" value="F:kinase activity"/>
    <property type="evidence" value="ECO:0007669"/>
    <property type="project" value="UniProtKB-KW"/>
</dbReference>
<keyword evidence="2" id="KW-0808">Transferase</keyword>
<dbReference type="SUPFAM" id="SSF52540">
    <property type="entry name" value="P-loop containing nucleoside triphosphate hydrolases"/>
    <property type="match status" value="1"/>
</dbReference>
<keyword evidence="2" id="KW-0418">Kinase</keyword>
<dbReference type="InterPro" id="IPR027417">
    <property type="entry name" value="P-loop_NTPase"/>
</dbReference>
<dbReference type="GO" id="GO:0005524">
    <property type="term" value="F:ATP binding"/>
    <property type="evidence" value="ECO:0007669"/>
    <property type="project" value="InterPro"/>
</dbReference>
<dbReference type="Pfam" id="PF00485">
    <property type="entry name" value="PRK"/>
    <property type="match status" value="1"/>
</dbReference>
<dbReference type="EMBL" id="JXRQ01000015">
    <property type="protein sequence ID" value="KIL51519.1"/>
    <property type="molecule type" value="Genomic_DNA"/>
</dbReference>
<dbReference type="AlphaFoldDB" id="A0A0C2SC64"/>
<accession>A0A0C2SC64</accession>
<comment type="caution">
    <text evidence="2">The sequence shown here is derived from an EMBL/GenBank/DDBJ whole genome shotgun (WGS) entry which is preliminary data.</text>
</comment>
<gene>
    <name evidence="2" type="ORF">KP77_10310</name>
</gene>
<dbReference type="PATRIC" id="fig|135826.4.peg.1026"/>
<dbReference type="InterPro" id="IPR006083">
    <property type="entry name" value="PRK/URK"/>
</dbReference>
<name>A0A0C2SC64_9BACL</name>
<dbReference type="Proteomes" id="UP000031950">
    <property type="component" value="Unassembled WGS sequence"/>
</dbReference>
<dbReference type="Gene3D" id="3.40.50.300">
    <property type="entry name" value="P-loop containing nucleotide triphosphate hydrolases"/>
    <property type="match status" value="1"/>
</dbReference>
<protein>
    <submittedName>
        <fullName evidence="2">Phosphoribulokinase</fullName>
    </submittedName>
</protein>
<sequence length="259" mass="29707">MHTDEPAWKFRGILKNWMLEYHSFLVKGMMKFPENSKGGGKMDRFIEDLLVLIHQKDKRFLIGVSGHGAAGKTTFTQKFAGRIGSDRVNVLNTDPYITDSAVRKNTMITYDWNGKEHTFKMTACHPAAHHIPSLERDMKMLKKGMDLYTLDTGWLPSELLSANKKVTIAEGMSVAFLDQSLFDLSIYFYTDGETEFLRRSGRDIKERGMELAYLKQSHDERRVQYEIFMHAHSELFDVVVNTSGDGFVVEKNEGFDSED</sequence>
<evidence type="ECO:0000259" key="1">
    <source>
        <dbReference type="Pfam" id="PF00485"/>
    </source>
</evidence>